<gene>
    <name evidence="6" type="ORF">GCM10007053_31080</name>
</gene>
<reference evidence="6" key="1">
    <citation type="journal article" date="2014" name="Int. J. Syst. Evol. Microbiol.">
        <title>Complete genome sequence of Corynebacterium casei LMG S-19264T (=DSM 44701T), isolated from a smear-ripened cheese.</title>
        <authorList>
            <consortium name="US DOE Joint Genome Institute (JGI-PGF)"/>
            <person name="Walter F."/>
            <person name="Albersmeier A."/>
            <person name="Kalinowski J."/>
            <person name="Ruckert C."/>
        </authorList>
    </citation>
    <scope>NUCLEOTIDE SEQUENCE</scope>
    <source>
        <strain evidence="6">KCTC 23430</strain>
    </source>
</reference>
<evidence type="ECO:0000256" key="1">
    <source>
        <dbReference type="ARBA" id="ARBA00001946"/>
    </source>
</evidence>
<keyword evidence="7" id="KW-1185">Reference proteome</keyword>
<feature type="transmembrane region" description="Helical" evidence="4">
    <location>
        <begin position="264"/>
        <end position="284"/>
    </location>
</feature>
<dbReference type="EC" id="2.7.7.65" evidence="2"/>
<dbReference type="Pfam" id="PF00990">
    <property type="entry name" value="GGDEF"/>
    <property type="match status" value="1"/>
</dbReference>
<dbReference type="Gene3D" id="2.60.120.260">
    <property type="entry name" value="Galactose-binding domain-like"/>
    <property type="match status" value="1"/>
</dbReference>
<keyword evidence="4" id="KW-0812">Transmembrane</keyword>
<dbReference type="RefSeq" id="WP_189478761.1">
    <property type="nucleotide sequence ID" value="NZ_BMYM01000005.1"/>
</dbReference>
<dbReference type="PANTHER" id="PTHR45138">
    <property type="entry name" value="REGULATORY COMPONENTS OF SENSORY TRANSDUCTION SYSTEM"/>
    <property type="match status" value="1"/>
</dbReference>
<evidence type="ECO:0000256" key="4">
    <source>
        <dbReference type="SAM" id="Phobius"/>
    </source>
</evidence>
<feature type="transmembrane region" description="Helical" evidence="4">
    <location>
        <begin position="169"/>
        <end position="189"/>
    </location>
</feature>
<organism evidence="6 7">
    <name type="scientific">Parahalioglobus pacificus</name>
    <dbReference type="NCBI Taxonomy" id="930806"/>
    <lineage>
        <taxon>Bacteria</taxon>
        <taxon>Pseudomonadati</taxon>
        <taxon>Pseudomonadota</taxon>
        <taxon>Gammaproteobacteria</taxon>
        <taxon>Cellvibrionales</taxon>
        <taxon>Halieaceae</taxon>
        <taxon>Parahalioglobus</taxon>
    </lineage>
</organism>
<name>A0A918XMR3_9GAMM</name>
<sequence length="578" mass="63863">MRGVSVSGMWKFQPGDNAEWALPRFDDTSWVDRRLPGRWPEGGYPETNQLAWYRLTVKLDVPTPQDWPAQFQLALKTGKVMSAFEVYAGGKLIGGVGALPPLAELNYDRVRVLAVPSSAVATDGTLVLALRVWGGDAGITDAWGSGPYYGDFILGNNADLLLSTARSELPGLLASLLFIGFGIYHTYLYRRNRQFRSYLWLGLLAINIGIYGITLNQWKYAIDFSFLVWKKIEFAAIYIFPAVVIQMLWTLLDTQIRQWLRIYQATFVVLSLAAILIPGMAVLWSTLPYFQLWSLPLLILGSVLLIKRFRDGHPEARTSILGVMIFAMTCVNDLLIDLAQTDTMRLMPFGFVAIFAAMAVSLANRFTANVSRLEDEVAERTRALSVANKRLQEMARIDPLTKLLNRRGFTEEGLSEIQRVFRGRREFALMLLDIDDFKRVNDRFGHACGDAILQQLAGCLRGALREVDVIGRWGGEEFIILLPQTNERGASTVAANLRSTIAGYGFAHDGVSLSITATIGVSLHRKGESLDACMAAADRAMYAGKAQGRDQVVFSDSAAAVESVAGAREVTPPSGDAS</sequence>
<feature type="transmembrane region" description="Helical" evidence="4">
    <location>
        <begin position="346"/>
        <end position="363"/>
    </location>
</feature>
<dbReference type="FunFam" id="3.30.70.270:FF:000001">
    <property type="entry name" value="Diguanylate cyclase domain protein"/>
    <property type="match status" value="1"/>
</dbReference>
<dbReference type="GO" id="GO:0052621">
    <property type="term" value="F:diguanylate cyclase activity"/>
    <property type="evidence" value="ECO:0007669"/>
    <property type="project" value="UniProtKB-EC"/>
</dbReference>
<evidence type="ECO:0000259" key="5">
    <source>
        <dbReference type="PROSITE" id="PS50887"/>
    </source>
</evidence>
<proteinExistence type="predicted"/>
<dbReference type="Pfam" id="PF07695">
    <property type="entry name" value="7TMR-DISM_7TM"/>
    <property type="match status" value="1"/>
</dbReference>
<dbReference type="InterPro" id="IPR011623">
    <property type="entry name" value="7TMR_DISM_rcpt_extracell_dom1"/>
</dbReference>
<feature type="transmembrane region" description="Helical" evidence="4">
    <location>
        <begin position="235"/>
        <end position="252"/>
    </location>
</feature>
<dbReference type="SUPFAM" id="SSF49785">
    <property type="entry name" value="Galactose-binding domain-like"/>
    <property type="match status" value="1"/>
</dbReference>
<keyword evidence="4" id="KW-1133">Transmembrane helix</keyword>
<dbReference type="SUPFAM" id="SSF55073">
    <property type="entry name" value="Nucleotide cyclase"/>
    <property type="match status" value="1"/>
</dbReference>
<dbReference type="CDD" id="cd01949">
    <property type="entry name" value="GGDEF"/>
    <property type="match status" value="1"/>
</dbReference>
<dbReference type="PANTHER" id="PTHR45138:SF9">
    <property type="entry name" value="DIGUANYLATE CYCLASE DGCM-RELATED"/>
    <property type="match status" value="1"/>
</dbReference>
<dbReference type="EMBL" id="BMYM01000005">
    <property type="protein sequence ID" value="GHD39537.1"/>
    <property type="molecule type" value="Genomic_DNA"/>
</dbReference>
<dbReference type="Proteomes" id="UP000644693">
    <property type="component" value="Unassembled WGS sequence"/>
</dbReference>
<feature type="transmembrane region" description="Helical" evidence="4">
    <location>
        <begin position="318"/>
        <end position="340"/>
    </location>
</feature>
<dbReference type="SMART" id="SM00267">
    <property type="entry name" value="GGDEF"/>
    <property type="match status" value="1"/>
</dbReference>
<reference evidence="6" key="2">
    <citation type="submission" date="2020-09" db="EMBL/GenBank/DDBJ databases">
        <authorList>
            <person name="Sun Q."/>
            <person name="Kim S."/>
        </authorList>
    </citation>
    <scope>NUCLEOTIDE SEQUENCE</scope>
    <source>
        <strain evidence="6">KCTC 23430</strain>
    </source>
</reference>
<comment type="caution">
    <text evidence="6">The sequence shown here is derived from an EMBL/GenBank/DDBJ whole genome shotgun (WGS) entry which is preliminary data.</text>
</comment>
<comment type="cofactor">
    <cofactor evidence="1">
        <name>Mg(2+)</name>
        <dbReference type="ChEBI" id="CHEBI:18420"/>
    </cofactor>
</comment>
<protein>
    <recommendedName>
        <fullName evidence="2">diguanylate cyclase</fullName>
        <ecNumber evidence="2">2.7.7.65</ecNumber>
    </recommendedName>
</protein>
<dbReference type="InterPro" id="IPR008979">
    <property type="entry name" value="Galactose-bd-like_sf"/>
</dbReference>
<dbReference type="InterPro" id="IPR050469">
    <property type="entry name" value="Diguanylate_Cyclase"/>
</dbReference>
<dbReference type="InterPro" id="IPR043128">
    <property type="entry name" value="Rev_trsase/Diguanyl_cyclase"/>
</dbReference>
<evidence type="ECO:0000256" key="3">
    <source>
        <dbReference type="ARBA" id="ARBA00034247"/>
    </source>
</evidence>
<dbReference type="InterPro" id="IPR029787">
    <property type="entry name" value="Nucleotide_cyclase"/>
</dbReference>
<feature type="transmembrane region" description="Helical" evidence="4">
    <location>
        <begin position="290"/>
        <end position="306"/>
    </location>
</feature>
<evidence type="ECO:0000313" key="6">
    <source>
        <dbReference type="EMBL" id="GHD39537.1"/>
    </source>
</evidence>
<evidence type="ECO:0000256" key="2">
    <source>
        <dbReference type="ARBA" id="ARBA00012528"/>
    </source>
</evidence>
<evidence type="ECO:0000313" key="7">
    <source>
        <dbReference type="Proteomes" id="UP000644693"/>
    </source>
</evidence>
<feature type="transmembrane region" description="Helical" evidence="4">
    <location>
        <begin position="198"/>
        <end position="215"/>
    </location>
</feature>
<accession>A0A918XMR3</accession>
<dbReference type="NCBIfam" id="TIGR00254">
    <property type="entry name" value="GGDEF"/>
    <property type="match status" value="1"/>
</dbReference>
<feature type="domain" description="GGDEF" evidence="5">
    <location>
        <begin position="425"/>
        <end position="557"/>
    </location>
</feature>
<comment type="catalytic activity">
    <reaction evidence="3">
        <text>2 GTP = 3',3'-c-di-GMP + 2 diphosphate</text>
        <dbReference type="Rhea" id="RHEA:24898"/>
        <dbReference type="ChEBI" id="CHEBI:33019"/>
        <dbReference type="ChEBI" id="CHEBI:37565"/>
        <dbReference type="ChEBI" id="CHEBI:58805"/>
        <dbReference type="EC" id="2.7.7.65"/>
    </reaction>
</comment>
<dbReference type="PROSITE" id="PS50887">
    <property type="entry name" value="GGDEF"/>
    <property type="match status" value="1"/>
</dbReference>
<dbReference type="AlphaFoldDB" id="A0A918XMR3"/>
<dbReference type="InterPro" id="IPR000160">
    <property type="entry name" value="GGDEF_dom"/>
</dbReference>
<dbReference type="Gene3D" id="3.30.70.270">
    <property type="match status" value="1"/>
</dbReference>
<keyword evidence="4" id="KW-0472">Membrane</keyword>